<feature type="region of interest" description="Disordered" evidence="2">
    <location>
        <begin position="41"/>
        <end position="63"/>
    </location>
</feature>
<evidence type="ECO:0000313" key="3">
    <source>
        <dbReference type="EMBL" id="CAD7231507.1"/>
    </source>
</evidence>
<feature type="region of interest" description="Disordered" evidence="2">
    <location>
        <begin position="164"/>
        <end position="191"/>
    </location>
</feature>
<dbReference type="InterPro" id="IPR000571">
    <property type="entry name" value="Znf_CCCH"/>
</dbReference>
<dbReference type="Pfam" id="PF00642">
    <property type="entry name" value="zf-CCCH"/>
    <property type="match status" value="1"/>
</dbReference>
<dbReference type="EMBL" id="OB663588">
    <property type="protein sequence ID" value="CAD7231507.1"/>
    <property type="molecule type" value="Genomic_DNA"/>
</dbReference>
<dbReference type="PROSITE" id="PS50103">
    <property type="entry name" value="ZF_C3H1"/>
    <property type="match status" value="1"/>
</dbReference>
<proteinExistence type="predicted"/>
<evidence type="ECO:0000256" key="2">
    <source>
        <dbReference type="SAM" id="MobiDB-lite"/>
    </source>
</evidence>
<sequence>MYDLGQEEENARGITAARESAMSSILLRPSLREWRRAWKKERRARRRRLVAQKEKEREEEEEALRLSDPVYAAMLEQRALAEAHREREEELSTQQARALWLAREAMAEEAILERERQRKEREQEETRIREEWTRMEAERLERQKQQEMKKSKLAEALKNIRESLPSRNPDAPVAAVDGEVSTDDRRPPRAPCPHFVKTGVCRLGKRCPRFHPPVPYDDPTDCLQIRNMFDSFETVSGPHEESVDENLTPRERF</sequence>
<organism evidence="3">
    <name type="scientific">Cyprideis torosa</name>
    <dbReference type="NCBI Taxonomy" id="163714"/>
    <lineage>
        <taxon>Eukaryota</taxon>
        <taxon>Metazoa</taxon>
        <taxon>Ecdysozoa</taxon>
        <taxon>Arthropoda</taxon>
        <taxon>Crustacea</taxon>
        <taxon>Oligostraca</taxon>
        <taxon>Ostracoda</taxon>
        <taxon>Podocopa</taxon>
        <taxon>Podocopida</taxon>
        <taxon>Cytherocopina</taxon>
        <taxon>Cytheroidea</taxon>
        <taxon>Cytherideidae</taxon>
        <taxon>Cyprideis</taxon>
    </lineage>
</organism>
<dbReference type="OrthoDB" id="423462at2759"/>
<evidence type="ECO:0000256" key="1">
    <source>
        <dbReference type="SAM" id="Coils"/>
    </source>
</evidence>
<accession>A0A7R8WM25</accession>
<feature type="region of interest" description="Disordered" evidence="2">
    <location>
        <begin position="234"/>
        <end position="253"/>
    </location>
</feature>
<feature type="non-terminal residue" evidence="3">
    <location>
        <position position="1"/>
    </location>
</feature>
<name>A0A7R8WM25_9CRUS</name>
<feature type="coiled-coil region" evidence="1">
    <location>
        <begin position="102"/>
        <end position="157"/>
    </location>
</feature>
<dbReference type="AlphaFoldDB" id="A0A7R8WM25"/>
<keyword evidence="1" id="KW-0175">Coiled coil</keyword>
<gene>
    <name evidence="3" type="ORF">CTOB1V02_LOCUS9354</name>
</gene>
<reference evidence="3" key="1">
    <citation type="submission" date="2020-11" db="EMBL/GenBank/DDBJ databases">
        <authorList>
            <person name="Tran Van P."/>
        </authorList>
    </citation>
    <scope>NUCLEOTIDE SEQUENCE</scope>
</reference>
<protein>
    <submittedName>
        <fullName evidence="3">Uncharacterized protein</fullName>
    </submittedName>
</protein>
<dbReference type="GO" id="GO:0046872">
    <property type="term" value="F:metal ion binding"/>
    <property type="evidence" value="ECO:0007669"/>
    <property type="project" value="InterPro"/>
</dbReference>
<feature type="compositionally biased region" description="Basic residues" evidence="2">
    <location>
        <begin position="41"/>
        <end position="50"/>
    </location>
</feature>
<dbReference type="SMART" id="SM00356">
    <property type="entry name" value="ZnF_C3H1"/>
    <property type="match status" value="1"/>
</dbReference>